<organism evidence="1 2">
    <name type="scientific">Blautia obeum</name>
    <dbReference type="NCBI Taxonomy" id="40520"/>
    <lineage>
        <taxon>Bacteria</taxon>
        <taxon>Bacillati</taxon>
        <taxon>Bacillota</taxon>
        <taxon>Clostridia</taxon>
        <taxon>Lachnospirales</taxon>
        <taxon>Lachnospiraceae</taxon>
        <taxon>Blautia</taxon>
    </lineage>
</organism>
<evidence type="ECO:0000313" key="1">
    <source>
        <dbReference type="EMBL" id="RHK98211.1"/>
    </source>
</evidence>
<accession>A0A415HVD6</accession>
<gene>
    <name evidence="1" type="ORF">DW040_02595</name>
</gene>
<dbReference type="EMBL" id="QROE01000001">
    <property type="protein sequence ID" value="RHK98211.1"/>
    <property type="molecule type" value="Genomic_DNA"/>
</dbReference>
<sequence>MLKLEVKRIRIEPLWRWRLINFMKSEEMKMKIVSVTKAKELSIDKEVKACPFCGETDDIVAEEYETIVGNRWRIVCFGCMAGIDRGYDQTPHGLIDVWNRRK</sequence>
<protein>
    <recommendedName>
        <fullName evidence="3">Restriction alleviation protein, Lar family</fullName>
    </recommendedName>
</protein>
<reference evidence="1 2" key="1">
    <citation type="submission" date="2018-08" db="EMBL/GenBank/DDBJ databases">
        <title>A genome reference for cultivated species of the human gut microbiota.</title>
        <authorList>
            <person name="Zou Y."/>
            <person name="Xue W."/>
            <person name="Luo G."/>
        </authorList>
    </citation>
    <scope>NUCLEOTIDE SEQUENCE [LARGE SCALE GENOMIC DNA]</scope>
    <source>
        <strain evidence="1 2">AF39-4</strain>
    </source>
</reference>
<dbReference type="Proteomes" id="UP000284267">
    <property type="component" value="Unassembled WGS sequence"/>
</dbReference>
<dbReference type="Pfam" id="PF14354">
    <property type="entry name" value="Lar_restr_allev"/>
    <property type="match status" value="1"/>
</dbReference>
<dbReference type="AlphaFoldDB" id="A0A415HVD6"/>
<name>A0A415HVD6_9FIRM</name>
<evidence type="ECO:0000313" key="2">
    <source>
        <dbReference type="Proteomes" id="UP000284267"/>
    </source>
</evidence>
<comment type="caution">
    <text evidence="1">The sequence shown here is derived from an EMBL/GenBank/DDBJ whole genome shotgun (WGS) entry which is preliminary data.</text>
</comment>
<proteinExistence type="predicted"/>
<evidence type="ECO:0008006" key="3">
    <source>
        <dbReference type="Google" id="ProtNLM"/>
    </source>
</evidence>